<dbReference type="Gene3D" id="1.10.10.10">
    <property type="entry name" value="Winged helix-like DNA-binding domain superfamily/Winged helix DNA-binding domain"/>
    <property type="match status" value="1"/>
</dbReference>
<dbReference type="InterPro" id="IPR036388">
    <property type="entry name" value="WH-like_DNA-bd_sf"/>
</dbReference>
<evidence type="ECO:0000313" key="2">
    <source>
        <dbReference type="Proteomes" id="UP000295606"/>
    </source>
</evidence>
<protein>
    <submittedName>
        <fullName evidence="1">MarR family transcriptional regulator</fullName>
    </submittedName>
</protein>
<dbReference type="OrthoDB" id="5514107at2"/>
<sequence length="124" mass="13709">MKKLRIGLGTPDDFFAQGRHIARAADRGESIAETFSVEFEDPEDLMQVLTRARLGVFRTVKAEPASVSAIARRLHRDRSAVKRDVDVLRDAGLVIVENMPNPGRGAREIVRATAAHVELHARIA</sequence>
<comment type="caution">
    <text evidence="1">The sequence shown here is derived from an EMBL/GenBank/DDBJ whole genome shotgun (WGS) entry which is preliminary data.</text>
</comment>
<accession>A0A4R5KM87</accession>
<dbReference type="Pfam" id="PF25212">
    <property type="entry name" value="HVO_A0114"/>
    <property type="match status" value="1"/>
</dbReference>
<dbReference type="Proteomes" id="UP000295606">
    <property type="component" value="Unassembled WGS sequence"/>
</dbReference>
<dbReference type="RefSeq" id="WP_028209044.1">
    <property type="nucleotide sequence ID" value="NZ_SMOD01000133.1"/>
</dbReference>
<proteinExistence type="predicted"/>
<gene>
    <name evidence="1" type="ORF">E1N52_43485</name>
</gene>
<evidence type="ECO:0000313" key="1">
    <source>
        <dbReference type="EMBL" id="TDF95998.1"/>
    </source>
</evidence>
<dbReference type="EMBL" id="SMOD01000133">
    <property type="protein sequence ID" value="TDF95998.1"/>
    <property type="molecule type" value="Genomic_DNA"/>
</dbReference>
<name>A0A4R5KM87_9BURK</name>
<dbReference type="AlphaFoldDB" id="A0A4R5KM87"/>
<dbReference type="SUPFAM" id="SSF46785">
    <property type="entry name" value="Winged helix' DNA-binding domain"/>
    <property type="match status" value="1"/>
</dbReference>
<reference evidence="1 2" key="1">
    <citation type="submission" date="2019-03" db="EMBL/GenBank/DDBJ databases">
        <title>Paraburkholderia sp. isolated from native Mimosa gymnas in Guartela State Park, Brazil.</title>
        <authorList>
            <person name="Paulitsch F."/>
            <person name="Hungria M."/>
            <person name="Delamuta J.R.M."/>
            <person name="Ribeiro R.A."/>
            <person name="Dall'Agnol R."/>
            <person name="Silva J.S.B."/>
        </authorList>
    </citation>
    <scope>NUCLEOTIDE SEQUENCE [LARGE SCALE GENOMIC DNA]</scope>
    <source>
        <strain evidence="1 2">CNPSo 3008</strain>
    </source>
</reference>
<dbReference type="InterPro" id="IPR036390">
    <property type="entry name" value="WH_DNA-bd_sf"/>
</dbReference>
<organism evidence="1 2">
    <name type="scientific">Paraburkholderia guartelaensis</name>
    <dbReference type="NCBI Taxonomy" id="2546446"/>
    <lineage>
        <taxon>Bacteria</taxon>
        <taxon>Pseudomonadati</taxon>
        <taxon>Pseudomonadota</taxon>
        <taxon>Betaproteobacteria</taxon>
        <taxon>Burkholderiales</taxon>
        <taxon>Burkholderiaceae</taxon>
        <taxon>Paraburkholderia</taxon>
    </lineage>
</organism>